<reference evidence="5 6" key="1">
    <citation type="journal article" date="2013" name="ISME J.">
        <title>A metabolic model for members of the genus Tetrasphaera involved in enhanced biological phosphorus removal.</title>
        <authorList>
            <person name="Kristiansen R."/>
            <person name="Nguyen H.T.T."/>
            <person name="Saunders A.M."/>
            <person name="Nielsen J.L."/>
            <person name="Wimmer R."/>
            <person name="Le V.Q."/>
            <person name="McIlroy S.J."/>
            <person name="Petrovski S."/>
            <person name="Seviour R.J."/>
            <person name="Calteau A."/>
            <person name="Nielsen K.L."/>
            <person name="Nielsen P.H."/>
        </authorList>
    </citation>
    <scope>NUCLEOTIDE SEQUENCE [LARGE SCALE GENOMIC DNA]</scope>
    <source>
        <strain evidence="5 6">Ben 74</strain>
    </source>
</reference>
<keyword evidence="1" id="KW-0805">Transcription regulation</keyword>
<dbReference type="Pfam" id="PF00392">
    <property type="entry name" value="GntR"/>
    <property type="match status" value="1"/>
</dbReference>
<evidence type="ECO:0000256" key="3">
    <source>
        <dbReference type="ARBA" id="ARBA00023163"/>
    </source>
</evidence>
<dbReference type="CDD" id="cd07377">
    <property type="entry name" value="WHTH_GntR"/>
    <property type="match status" value="1"/>
</dbReference>
<dbReference type="STRING" id="1193518.BN13_1500009"/>
<comment type="caution">
    <text evidence="5">The sequence shown here is derived from an EMBL/GenBank/DDBJ whole genome shotgun (WGS) entry which is preliminary data.</text>
</comment>
<dbReference type="SMART" id="SM00345">
    <property type="entry name" value="HTH_GNTR"/>
    <property type="match status" value="1"/>
</dbReference>
<name>A0A077M8M7_9MICO</name>
<dbReference type="InterPro" id="IPR036388">
    <property type="entry name" value="WH-like_DNA-bd_sf"/>
</dbReference>
<dbReference type="Proteomes" id="UP000035720">
    <property type="component" value="Unassembled WGS sequence"/>
</dbReference>
<feature type="domain" description="HTH gntR-type" evidence="4">
    <location>
        <begin position="11"/>
        <end position="79"/>
    </location>
</feature>
<keyword evidence="6" id="KW-1185">Reference proteome</keyword>
<dbReference type="AlphaFoldDB" id="A0A077M8M7"/>
<dbReference type="PANTHER" id="PTHR38445:SF7">
    <property type="entry name" value="GNTR-FAMILY TRANSCRIPTIONAL REGULATOR"/>
    <property type="match status" value="1"/>
</dbReference>
<dbReference type="InterPro" id="IPR000524">
    <property type="entry name" value="Tscrpt_reg_HTH_GntR"/>
</dbReference>
<dbReference type="GO" id="GO:0003677">
    <property type="term" value="F:DNA binding"/>
    <property type="evidence" value="ECO:0007669"/>
    <property type="project" value="UniProtKB-KW"/>
</dbReference>
<evidence type="ECO:0000313" key="6">
    <source>
        <dbReference type="Proteomes" id="UP000035720"/>
    </source>
</evidence>
<evidence type="ECO:0000256" key="1">
    <source>
        <dbReference type="ARBA" id="ARBA00023015"/>
    </source>
</evidence>
<keyword evidence="3" id="KW-0804">Transcription</keyword>
<keyword evidence="2" id="KW-0238">DNA-binding</keyword>
<evidence type="ECO:0000259" key="4">
    <source>
        <dbReference type="PROSITE" id="PS50949"/>
    </source>
</evidence>
<dbReference type="InterPro" id="IPR036390">
    <property type="entry name" value="WH_DNA-bd_sf"/>
</dbReference>
<dbReference type="PANTHER" id="PTHR38445">
    <property type="entry name" value="HTH-TYPE TRANSCRIPTIONAL REPRESSOR YTRA"/>
    <property type="match status" value="1"/>
</dbReference>
<gene>
    <name evidence="5" type="ORF">BN13_1500009</name>
</gene>
<dbReference type="PROSITE" id="PS50949">
    <property type="entry name" value="HTH_GNTR"/>
    <property type="match status" value="1"/>
</dbReference>
<proteinExistence type="predicted"/>
<dbReference type="SUPFAM" id="SSF46785">
    <property type="entry name" value="Winged helix' DNA-binding domain"/>
    <property type="match status" value="1"/>
</dbReference>
<dbReference type="OrthoDB" id="4307011at2"/>
<organism evidence="5 6">
    <name type="scientific">Nostocoides jenkinsii Ben 74</name>
    <dbReference type="NCBI Taxonomy" id="1193518"/>
    <lineage>
        <taxon>Bacteria</taxon>
        <taxon>Bacillati</taxon>
        <taxon>Actinomycetota</taxon>
        <taxon>Actinomycetes</taxon>
        <taxon>Micrococcales</taxon>
        <taxon>Intrasporangiaceae</taxon>
        <taxon>Nostocoides</taxon>
    </lineage>
</organism>
<dbReference type="Gene3D" id="1.10.10.10">
    <property type="entry name" value="Winged helix-like DNA-binding domain superfamily/Winged helix DNA-binding domain"/>
    <property type="match status" value="1"/>
</dbReference>
<dbReference type="GO" id="GO:0003700">
    <property type="term" value="F:DNA-binding transcription factor activity"/>
    <property type="evidence" value="ECO:0007669"/>
    <property type="project" value="InterPro"/>
</dbReference>
<sequence>MLLRIDPTSPTPLFDQLAQAIRGGLAAGEIAPGDRLPAARELAASLGINMHTVLRSYAALRDDGVIHLRRGRGAVVVDAPPGRLEIREAAAQLLAAGRRNGLSLNQIHEALDEGANS</sequence>
<dbReference type="RefSeq" id="WP_048548338.1">
    <property type="nucleotide sequence ID" value="NZ_HF571038.1"/>
</dbReference>
<accession>A0A077M8M7</accession>
<evidence type="ECO:0000256" key="2">
    <source>
        <dbReference type="ARBA" id="ARBA00023125"/>
    </source>
</evidence>
<evidence type="ECO:0000313" key="5">
    <source>
        <dbReference type="EMBL" id="CCI52230.1"/>
    </source>
</evidence>
<dbReference type="EMBL" id="CAJC01000058">
    <property type="protein sequence ID" value="CCI52230.1"/>
    <property type="molecule type" value="Genomic_DNA"/>
</dbReference>
<protein>
    <submittedName>
        <fullName evidence="5">Regulatory protein GntR HTH</fullName>
    </submittedName>
</protein>